<keyword evidence="1" id="KW-0732">Signal</keyword>
<comment type="caution">
    <text evidence="2">The sequence shown here is derived from an EMBL/GenBank/DDBJ whole genome shotgun (WGS) entry which is preliminary data.</text>
</comment>
<dbReference type="GeneID" id="66104480"/>
<proteinExistence type="predicted"/>
<feature type="signal peptide" evidence="1">
    <location>
        <begin position="1"/>
        <end position="24"/>
    </location>
</feature>
<dbReference type="EMBL" id="MU250530">
    <property type="protein sequence ID" value="KAG7448260.1"/>
    <property type="molecule type" value="Genomic_DNA"/>
</dbReference>
<dbReference type="AlphaFoldDB" id="A0A9P7VXH1"/>
<evidence type="ECO:0000313" key="2">
    <source>
        <dbReference type="EMBL" id="KAG7448260.1"/>
    </source>
</evidence>
<evidence type="ECO:0000256" key="1">
    <source>
        <dbReference type="SAM" id="SignalP"/>
    </source>
</evidence>
<reference evidence="2" key="1">
    <citation type="submission" date="2020-11" db="EMBL/GenBank/DDBJ databases">
        <title>Adaptations for nitrogen fixation in a non-lichenized fungal sporocarp promotes dispersal by wood-feeding termites.</title>
        <authorList>
            <consortium name="DOE Joint Genome Institute"/>
            <person name="Koch R.A."/>
            <person name="Yoon G."/>
            <person name="Arayal U."/>
            <person name="Lail K."/>
            <person name="Amirebrahimi M."/>
            <person name="Labutti K."/>
            <person name="Lipzen A."/>
            <person name="Riley R."/>
            <person name="Barry K."/>
            <person name="Henrissat B."/>
            <person name="Grigoriev I.V."/>
            <person name="Herr J.R."/>
            <person name="Aime M.C."/>
        </authorList>
    </citation>
    <scope>NUCLEOTIDE SEQUENCE</scope>
    <source>
        <strain evidence="2">MCA 3950</strain>
    </source>
</reference>
<sequence length="136" mass="16248">MQTGLRFRSPALLIVLLCIGREEASRNQVISDCFDILLDVEIETRLGQWWVQPTVEEQPCRHVDHWRRSYVGIFQPGFSLRGHEGRVQGRVGWSRVKPLLWQIDQRYRPSRMSVDEVVKERRVHIPRFRWQSRQGR</sequence>
<evidence type="ECO:0000313" key="3">
    <source>
        <dbReference type="Proteomes" id="UP000812287"/>
    </source>
</evidence>
<dbReference type="Proteomes" id="UP000812287">
    <property type="component" value="Unassembled WGS sequence"/>
</dbReference>
<feature type="chain" id="PRO_5040296437" description="Secreted protein" evidence="1">
    <location>
        <begin position="25"/>
        <end position="136"/>
    </location>
</feature>
<evidence type="ECO:0008006" key="4">
    <source>
        <dbReference type="Google" id="ProtNLM"/>
    </source>
</evidence>
<name>A0A9P7VXH1_9AGAR</name>
<organism evidence="2 3">
    <name type="scientific">Guyanagaster necrorhizus</name>
    <dbReference type="NCBI Taxonomy" id="856835"/>
    <lineage>
        <taxon>Eukaryota</taxon>
        <taxon>Fungi</taxon>
        <taxon>Dikarya</taxon>
        <taxon>Basidiomycota</taxon>
        <taxon>Agaricomycotina</taxon>
        <taxon>Agaricomycetes</taxon>
        <taxon>Agaricomycetidae</taxon>
        <taxon>Agaricales</taxon>
        <taxon>Marasmiineae</taxon>
        <taxon>Physalacriaceae</taxon>
        <taxon>Guyanagaster</taxon>
    </lineage>
</organism>
<keyword evidence="3" id="KW-1185">Reference proteome</keyword>
<accession>A0A9P7VXH1</accession>
<dbReference type="RefSeq" id="XP_043041760.1">
    <property type="nucleotide sequence ID" value="XM_043182184.1"/>
</dbReference>
<protein>
    <recommendedName>
        <fullName evidence="4">Secreted protein</fullName>
    </recommendedName>
</protein>
<gene>
    <name evidence="2" type="ORF">BT62DRAFT_762237</name>
</gene>